<dbReference type="InterPro" id="IPR000092">
    <property type="entry name" value="Polyprenyl_synt"/>
</dbReference>
<keyword evidence="4" id="KW-0479">Metal-binding</keyword>
<comment type="caution">
    <text evidence="7">The sequence shown here is derived from an EMBL/GenBank/DDBJ whole genome shotgun (WGS) entry which is preliminary data.</text>
</comment>
<comment type="similarity">
    <text evidence="2 6">Belongs to the FPP/GGPP synthase family.</text>
</comment>
<dbReference type="Pfam" id="PF00348">
    <property type="entry name" value="polyprenyl_synt"/>
    <property type="match status" value="1"/>
</dbReference>
<keyword evidence="3 6" id="KW-0808">Transferase</keyword>
<evidence type="ECO:0000256" key="4">
    <source>
        <dbReference type="ARBA" id="ARBA00022723"/>
    </source>
</evidence>
<comment type="cofactor">
    <cofactor evidence="1">
        <name>Mg(2+)</name>
        <dbReference type="ChEBI" id="CHEBI:18420"/>
    </cofactor>
</comment>
<evidence type="ECO:0000256" key="6">
    <source>
        <dbReference type="RuleBase" id="RU004466"/>
    </source>
</evidence>
<name>A0A1E5Q0M5_9ACTN</name>
<evidence type="ECO:0000313" key="7">
    <source>
        <dbReference type="EMBL" id="OEJ35230.1"/>
    </source>
</evidence>
<protein>
    <recommendedName>
        <fullName evidence="9">Polyprenyl synthetase family protein</fullName>
    </recommendedName>
</protein>
<reference evidence="7 8" key="1">
    <citation type="submission" date="2016-08" db="EMBL/GenBank/DDBJ databases">
        <title>The complete genome of Streptomyces subrutilus 10-1-1.</title>
        <authorList>
            <person name="Chen X."/>
        </authorList>
    </citation>
    <scope>NUCLEOTIDE SEQUENCE [LARGE SCALE GENOMIC DNA]</scope>
    <source>
        <strain evidence="7 8">10-1-1</strain>
    </source>
</reference>
<keyword evidence="8" id="KW-1185">Reference proteome</keyword>
<dbReference type="PANTHER" id="PTHR12001">
    <property type="entry name" value="GERANYLGERANYL PYROPHOSPHATE SYNTHASE"/>
    <property type="match status" value="1"/>
</dbReference>
<evidence type="ECO:0000256" key="1">
    <source>
        <dbReference type="ARBA" id="ARBA00001946"/>
    </source>
</evidence>
<organism evidence="7 8">
    <name type="scientific">Streptomyces subrutilus</name>
    <dbReference type="NCBI Taxonomy" id="36818"/>
    <lineage>
        <taxon>Bacteria</taxon>
        <taxon>Bacillati</taxon>
        <taxon>Actinomycetota</taxon>
        <taxon>Actinomycetes</taxon>
        <taxon>Kitasatosporales</taxon>
        <taxon>Streptomycetaceae</taxon>
        <taxon>Streptomyces</taxon>
    </lineage>
</organism>
<dbReference type="Proteomes" id="UP000095705">
    <property type="component" value="Unassembled WGS sequence"/>
</dbReference>
<dbReference type="CDD" id="cd00867">
    <property type="entry name" value="Trans_IPPS"/>
    <property type="match status" value="1"/>
</dbReference>
<evidence type="ECO:0000256" key="3">
    <source>
        <dbReference type="ARBA" id="ARBA00022679"/>
    </source>
</evidence>
<evidence type="ECO:0008006" key="9">
    <source>
        <dbReference type="Google" id="ProtNLM"/>
    </source>
</evidence>
<proteinExistence type="inferred from homology"/>
<evidence type="ECO:0000256" key="5">
    <source>
        <dbReference type="ARBA" id="ARBA00022842"/>
    </source>
</evidence>
<dbReference type="Gene3D" id="1.10.600.10">
    <property type="entry name" value="Farnesyl Diphosphate Synthase"/>
    <property type="match status" value="1"/>
</dbReference>
<dbReference type="GO" id="GO:0004659">
    <property type="term" value="F:prenyltransferase activity"/>
    <property type="evidence" value="ECO:0007669"/>
    <property type="project" value="InterPro"/>
</dbReference>
<dbReference type="GO" id="GO:0008299">
    <property type="term" value="P:isoprenoid biosynthetic process"/>
    <property type="evidence" value="ECO:0007669"/>
    <property type="project" value="InterPro"/>
</dbReference>
<dbReference type="STRING" id="36818.BGK67_31500"/>
<dbReference type="AlphaFoldDB" id="A0A1E5Q0M5"/>
<dbReference type="SUPFAM" id="SSF48576">
    <property type="entry name" value="Terpenoid synthases"/>
    <property type="match status" value="1"/>
</dbReference>
<evidence type="ECO:0000313" key="8">
    <source>
        <dbReference type="Proteomes" id="UP000095705"/>
    </source>
</evidence>
<dbReference type="InterPro" id="IPR008949">
    <property type="entry name" value="Isoprenoid_synthase_dom_sf"/>
</dbReference>
<accession>A0A1E5Q0M5</accession>
<dbReference type="GO" id="GO:0046872">
    <property type="term" value="F:metal ion binding"/>
    <property type="evidence" value="ECO:0007669"/>
    <property type="project" value="UniProtKB-KW"/>
</dbReference>
<dbReference type="PANTHER" id="PTHR12001:SF69">
    <property type="entry name" value="ALL TRANS-POLYPRENYL-DIPHOSPHATE SYNTHASE PDSS1"/>
    <property type="match status" value="1"/>
</dbReference>
<sequence length="324" mass="34841">MAFLDPHLRAAVGRLEQPSRRMAQYYFRWVDAEGVPCPVVARTRRRFGSLVLLSAGSGEQAWERARNVAVAGTLFLAFGAVHDDIIDEEPVRHGRPTVHAVFGVPAARYLGNALVALASELLAEEPAHLAGELGRRAAVVVRQMSNGQILDAAFEGSRGVTLQEALEVSAAKISPGTAFACAAGVLCAGGSPRQVEAAAEVGSEFGKAWALWDELEEYSTCGDAAVDGLADLRQRRIVPSVAYALQSRGPAREKLLAYLHDTAAPDSAGLLQARDLVEECGALVWLRERIDAHLARALHRLPDAVEDAVTREEFVSCLRSWAVS</sequence>
<gene>
    <name evidence="7" type="ORF">BGK67_31500</name>
</gene>
<keyword evidence="5" id="KW-0460">Magnesium</keyword>
<evidence type="ECO:0000256" key="2">
    <source>
        <dbReference type="ARBA" id="ARBA00006706"/>
    </source>
</evidence>
<dbReference type="EMBL" id="MEHK01000001">
    <property type="protein sequence ID" value="OEJ35230.1"/>
    <property type="molecule type" value="Genomic_DNA"/>
</dbReference>